<accession>A0ABQ5CZR8</accession>
<proteinExistence type="predicted"/>
<dbReference type="Proteomes" id="UP001151760">
    <property type="component" value="Unassembled WGS sequence"/>
</dbReference>
<protein>
    <submittedName>
        <fullName evidence="2">Uncharacterized protein</fullName>
    </submittedName>
</protein>
<evidence type="ECO:0000313" key="3">
    <source>
        <dbReference type="Proteomes" id="UP001151760"/>
    </source>
</evidence>
<evidence type="ECO:0000313" key="2">
    <source>
        <dbReference type="EMBL" id="GJT32082.1"/>
    </source>
</evidence>
<dbReference type="EMBL" id="BQNB010014760">
    <property type="protein sequence ID" value="GJT32082.1"/>
    <property type="molecule type" value="Genomic_DNA"/>
</dbReference>
<gene>
    <name evidence="2" type="ORF">Tco_0922501</name>
</gene>
<feature type="region of interest" description="Disordered" evidence="1">
    <location>
        <begin position="72"/>
        <end position="92"/>
    </location>
</feature>
<organism evidence="2 3">
    <name type="scientific">Tanacetum coccineum</name>
    <dbReference type="NCBI Taxonomy" id="301880"/>
    <lineage>
        <taxon>Eukaryota</taxon>
        <taxon>Viridiplantae</taxon>
        <taxon>Streptophyta</taxon>
        <taxon>Embryophyta</taxon>
        <taxon>Tracheophyta</taxon>
        <taxon>Spermatophyta</taxon>
        <taxon>Magnoliopsida</taxon>
        <taxon>eudicotyledons</taxon>
        <taxon>Gunneridae</taxon>
        <taxon>Pentapetalae</taxon>
        <taxon>asterids</taxon>
        <taxon>campanulids</taxon>
        <taxon>Asterales</taxon>
        <taxon>Asteraceae</taxon>
        <taxon>Asteroideae</taxon>
        <taxon>Anthemideae</taxon>
        <taxon>Anthemidinae</taxon>
        <taxon>Tanacetum</taxon>
    </lineage>
</organism>
<reference evidence="2" key="1">
    <citation type="journal article" date="2022" name="Int. J. Mol. Sci.">
        <title>Draft Genome of Tanacetum Coccineum: Genomic Comparison of Closely Related Tanacetum-Family Plants.</title>
        <authorList>
            <person name="Yamashiro T."/>
            <person name="Shiraishi A."/>
            <person name="Nakayama K."/>
            <person name="Satake H."/>
        </authorList>
    </citation>
    <scope>NUCLEOTIDE SEQUENCE</scope>
</reference>
<sequence>MLISRVHPRTNIHQALMTRSSGRWDVGLGEADSETLPQKDFMKKAFQDMLHELGGVLSKSCILHMVPETSKDNEVPSWNTVSRQEKTHKTTSDLEAALEDFI</sequence>
<comment type="caution">
    <text evidence="2">The sequence shown here is derived from an EMBL/GenBank/DDBJ whole genome shotgun (WGS) entry which is preliminary data.</text>
</comment>
<feature type="compositionally biased region" description="Basic and acidic residues" evidence="1">
    <location>
        <begin position="83"/>
        <end position="92"/>
    </location>
</feature>
<name>A0ABQ5CZR8_9ASTR</name>
<reference evidence="2" key="2">
    <citation type="submission" date="2022-01" db="EMBL/GenBank/DDBJ databases">
        <authorList>
            <person name="Yamashiro T."/>
            <person name="Shiraishi A."/>
            <person name="Satake H."/>
            <person name="Nakayama K."/>
        </authorList>
    </citation>
    <scope>NUCLEOTIDE SEQUENCE</scope>
</reference>
<evidence type="ECO:0000256" key="1">
    <source>
        <dbReference type="SAM" id="MobiDB-lite"/>
    </source>
</evidence>
<keyword evidence="3" id="KW-1185">Reference proteome</keyword>